<dbReference type="Proteomes" id="UP000320772">
    <property type="component" value="Unassembled WGS sequence"/>
</dbReference>
<dbReference type="STRING" id="586239.AD943_06510"/>
<dbReference type="InterPro" id="IPR003423">
    <property type="entry name" value="OMP_efflux"/>
</dbReference>
<proteinExistence type="inferred from homology"/>
<protein>
    <submittedName>
        <fullName evidence="2">Protein CyaE</fullName>
    </submittedName>
</protein>
<organism evidence="2 3">
    <name type="scientific">Gluconobacter roseus NBRC 3990</name>
    <dbReference type="NCBI Taxonomy" id="1307950"/>
    <lineage>
        <taxon>Bacteria</taxon>
        <taxon>Pseudomonadati</taxon>
        <taxon>Pseudomonadota</taxon>
        <taxon>Alphaproteobacteria</taxon>
        <taxon>Acetobacterales</taxon>
        <taxon>Acetobacteraceae</taxon>
        <taxon>Gluconobacter</taxon>
    </lineage>
</organism>
<evidence type="ECO:0000313" key="3">
    <source>
        <dbReference type="Proteomes" id="UP000320772"/>
    </source>
</evidence>
<dbReference type="PANTHER" id="PTHR30203:SF29">
    <property type="entry name" value="PROTEIN CYAE"/>
    <property type="match status" value="1"/>
</dbReference>
<comment type="similarity">
    <text evidence="1">Belongs to the outer membrane factor (OMF) (TC 1.B.17) family.</text>
</comment>
<dbReference type="InterPro" id="IPR010131">
    <property type="entry name" value="MdtP/NodT-like"/>
</dbReference>
<reference evidence="2 3" key="1">
    <citation type="submission" date="2019-06" db="EMBL/GenBank/DDBJ databases">
        <title>Whole genome shotgun sequence of Gluconobacter roseus NBRC 3990.</title>
        <authorList>
            <person name="Hosoyama A."/>
            <person name="Uohara A."/>
            <person name="Ohji S."/>
            <person name="Ichikawa N."/>
        </authorList>
    </citation>
    <scope>NUCLEOTIDE SEQUENCE [LARGE SCALE GENOMIC DNA]</scope>
    <source>
        <strain evidence="2 3">NBRC 3990</strain>
    </source>
</reference>
<keyword evidence="3" id="KW-1185">Reference proteome</keyword>
<dbReference type="InterPro" id="IPR028351">
    <property type="entry name" value="CyaE"/>
</dbReference>
<dbReference type="Gene3D" id="1.20.1600.10">
    <property type="entry name" value="Outer membrane efflux proteins (OEP)"/>
    <property type="match status" value="1"/>
</dbReference>
<accession>A0A4Y3M4B6</accession>
<dbReference type="EMBL" id="BJLY01000001">
    <property type="protein sequence ID" value="GEB03207.1"/>
    <property type="molecule type" value="Genomic_DNA"/>
</dbReference>
<sequence>MTCPAPSHLRFVSHRRAARILTKSALYSVPMLLSACATQALDSAPTAPDRPWQPNIAANGEILPGKHNPHALNLPAGYTLPSNTQIRVRPPAPELSVQGGHAYSLAELIDIAQSANPETRRAWNMARDAALAVGIARSTYLPRLTATVVGGYNHSRNDGANPTISNAGAAEGIVNSGLSGLENALGGVRNNNSGAGEVQTLGMEWLLFDFGKREAVIEATKQAQIATNVLFTAAHQKIIYGVTTAYYTHAAAASRVQLLRQARDNARFVQAAAEARLHQGQGTIVDVTQARQATAQTELRLVQTEGDEENTRLELLNAIGISPSTKLETLDISGRPLALDDMRLTDAFVQQAVSRRPDVLAAYASAKAARSRVQAARSEFLPKIFMTGNVAYTTGRLALSSVPGVGSEAPPTLNLSSNAFSSLILGGITVPIFDGGTRAALLKQAQDQSDSADATLQQTVDSSVKQIVAAENALRTSLSAYAASGKLETAARTSFEASSAAYRSGVGSLTQTSIAQNGYLDATLSHSDAYYAAMIAAAGLAFGTGSISRD</sequence>
<dbReference type="GO" id="GO:0015562">
    <property type="term" value="F:efflux transmembrane transporter activity"/>
    <property type="evidence" value="ECO:0007669"/>
    <property type="project" value="InterPro"/>
</dbReference>
<dbReference type="PIRSF" id="PIRSF001892">
    <property type="entry name" value="CyaE"/>
    <property type="match status" value="1"/>
</dbReference>
<dbReference type="SUPFAM" id="SSF56954">
    <property type="entry name" value="Outer membrane efflux proteins (OEP)"/>
    <property type="match status" value="1"/>
</dbReference>
<comment type="caution">
    <text evidence="2">The sequence shown here is derived from an EMBL/GenBank/DDBJ whole genome shotgun (WGS) entry which is preliminary data.</text>
</comment>
<dbReference type="PANTHER" id="PTHR30203">
    <property type="entry name" value="OUTER MEMBRANE CATION EFFLUX PROTEIN"/>
    <property type="match status" value="1"/>
</dbReference>
<dbReference type="Pfam" id="PF02321">
    <property type="entry name" value="OEP"/>
    <property type="match status" value="2"/>
</dbReference>
<name>A0A4Y3M4B6_9PROT</name>
<evidence type="ECO:0000256" key="1">
    <source>
        <dbReference type="ARBA" id="ARBA00007613"/>
    </source>
</evidence>
<dbReference type="AlphaFoldDB" id="A0A4Y3M4B6"/>
<gene>
    <name evidence="2" type="primary">cyaE</name>
    <name evidence="2" type="ORF">GRO01_07830</name>
</gene>
<evidence type="ECO:0000313" key="2">
    <source>
        <dbReference type="EMBL" id="GEB03207.1"/>
    </source>
</evidence>